<dbReference type="Pfam" id="PF00386">
    <property type="entry name" value="C1q"/>
    <property type="match status" value="1"/>
</dbReference>
<evidence type="ECO:0000313" key="6">
    <source>
        <dbReference type="EnsemblMetazoa" id="G4690.1:cds"/>
    </source>
</evidence>
<name>A0A8W8NBY3_MAGGI</name>
<protein>
    <recommendedName>
        <fullName evidence="5">C1q domain-containing protein</fullName>
    </recommendedName>
</protein>
<dbReference type="SMART" id="SM00110">
    <property type="entry name" value="C1Q"/>
    <property type="match status" value="1"/>
</dbReference>
<dbReference type="PRINTS" id="PR00007">
    <property type="entry name" value="COMPLEMNTC1Q"/>
</dbReference>
<evidence type="ECO:0000256" key="1">
    <source>
        <dbReference type="ARBA" id="ARBA00004613"/>
    </source>
</evidence>
<dbReference type="EnsemblMetazoa" id="G4690.1">
    <property type="protein sequence ID" value="G4690.1:cds"/>
    <property type="gene ID" value="G4690"/>
</dbReference>
<proteinExistence type="predicted"/>
<comment type="subcellular location">
    <subcellularLocation>
        <location evidence="1">Secreted</location>
    </subcellularLocation>
</comment>
<evidence type="ECO:0000256" key="2">
    <source>
        <dbReference type="ARBA" id="ARBA00022525"/>
    </source>
</evidence>
<keyword evidence="2" id="KW-0964">Secreted</keyword>
<dbReference type="InterPro" id="IPR008983">
    <property type="entry name" value="Tumour_necrosis_fac-like_dom"/>
</dbReference>
<dbReference type="InterPro" id="IPR050822">
    <property type="entry name" value="Cerebellin_Synaptic_Org"/>
</dbReference>
<dbReference type="Proteomes" id="UP000005408">
    <property type="component" value="Unassembled WGS sequence"/>
</dbReference>
<evidence type="ECO:0000256" key="3">
    <source>
        <dbReference type="ARBA" id="ARBA00022729"/>
    </source>
</evidence>
<dbReference type="SUPFAM" id="SSF49842">
    <property type="entry name" value="TNF-like"/>
    <property type="match status" value="1"/>
</dbReference>
<evidence type="ECO:0000313" key="7">
    <source>
        <dbReference type="Proteomes" id="UP000005408"/>
    </source>
</evidence>
<dbReference type="PANTHER" id="PTHR22923">
    <property type="entry name" value="CEREBELLIN-RELATED"/>
    <property type="match status" value="1"/>
</dbReference>
<sequence>MKRNKCCMSCKSDMDSTFKFQEMGTFRSTMKLADMLPRTLVTVAFLTLTYGFHFIEAEADFGDLEKITLGLQTMIQQLSGQIDAQHTKIQNMEALIDQQNEKIEALTRNYETNERLKTNFLDDLVDNRNSTQKHDSKSNYNSLSRRKRDLELIVSRQKRLISPGEPTHQEVAFYAYMSSHLVSPGHGQQLVFQTAVTNVGNHYNRHSGIFTAPVPGVYVFSWTLAVSQGHYIYTQIFVNSNAVGATYTSAYGVDNVRTTTGLVVVQLNAMDVVSIRVNMNGALDATVYSNDYHKSSFSGWKIN</sequence>
<reference evidence="6" key="1">
    <citation type="submission" date="2022-08" db="UniProtKB">
        <authorList>
            <consortium name="EnsemblMetazoa"/>
        </authorList>
    </citation>
    <scope>IDENTIFICATION</scope>
    <source>
        <strain evidence="6">05x7-T-G4-1.051#20</strain>
    </source>
</reference>
<evidence type="ECO:0000256" key="4">
    <source>
        <dbReference type="SAM" id="Coils"/>
    </source>
</evidence>
<dbReference type="Gene3D" id="2.60.120.40">
    <property type="match status" value="1"/>
</dbReference>
<keyword evidence="4" id="KW-0175">Coiled coil</keyword>
<evidence type="ECO:0000259" key="5">
    <source>
        <dbReference type="PROSITE" id="PS50871"/>
    </source>
</evidence>
<keyword evidence="3" id="KW-0732">Signal</keyword>
<feature type="domain" description="C1q" evidence="5">
    <location>
        <begin position="166"/>
        <end position="303"/>
    </location>
</feature>
<dbReference type="AlphaFoldDB" id="A0A8W8NBY3"/>
<dbReference type="PANTHER" id="PTHR22923:SF116">
    <property type="entry name" value="C1Q DOMAIN-CONTAINING PROTEIN"/>
    <property type="match status" value="1"/>
</dbReference>
<dbReference type="InterPro" id="IPR001073">
    <property type="entry name" value="C1q_dom"/>
</dbReference>
<dbReference type="GO" id="GO:0005576">
    <property type="term" value="C:extracellular region"/>
    <property type="evidence" value="ECO:0007669"/>
    <property type="project" value="UniProtKB-SubCell"/>
</dbReference>
<keyword evidence="7" id="KW-1185">Reference proteome</keyword>
<organism evidence="6 7">
    <name type="scientific">Magallana gigas</name>
    <name type="common">Pacific oyster</name>
    <name type="synonym">Crassostrea gigas</name>
    <dbReference type="NCBI Taxonomy" id="29159"/>
    <lineage>
        <taxon>Eukaryota</taxon>
        <taxon>Metazoa</taxon>
        <taxon>Spiralia</taxon>
        <taxon>Lophotrochozoa</taxon>
        <taxon>Mollusca</taxon>
        <taxon>Bivalvia</taxon>
        <taxon>Autobranchia</taxon>
        <taxon>Pteriomorphia</taxon>
        <taxon>Ostreida</taxon>
        <taxon>Ostreoidea</taxon>
        <taxon>Ostreidae</taxon>
        <taxon>Magallana</taxon>
    </lineage>
</organism>
<dbReference type="PROSITE" id="PS50871">
    <property type="entry name" value="C1Q"/>
    <property type="match status" value="1"/>
</dbReference>
<feature type="coiled-coil region" evidence="4">
    <location>
        <begin position="75"/>
        <end position="116"/>
    </location>
</feature>
<accession>A0A8W8NBY3</accession>